<keyword evidence="10" id="KW-1185">Reference proteome</keyword>
<dbReference type="PANTHER" id="PTHR46300">
    <property type="entry name" value="P450, PUTATIVE (EUROFUNG)-RELATED-RELATED"/>
    <property type="match status" value="1"/>
</dbReference>
<evidence type="ECO:0000256" key="5">
    <source>
        <dbReference type="PIRSR" id="PIRSR602401-1"/>
    </source>
</evidence>
<dbReference type="GO" id="GO:0005506">
    <property type="term" value="F:iron ion binding"/>
    <property type="evidence" value="ECO:0007669"/>
    <property type="project" value="InterPro"/>
</dbReference>
<organism evidence="9 10">
    <name type="scientific">Diplogelasinospora grovesii</name>
    <dbReference type="NCBI Taxonomy" id="303347"/>
    <lineage>
        <taxon>Eukaryota</taxon>
        <taxon>Fungi</taxon>
        <taxon>Dikarya</taxon>
        <taxon>Ascomycota</taxon>
        <taxon>Pezizomycotina</taxon>
        <taxon>Sordariomycetes</taxon>
        <taxon>Sordariomycetidae</taxon>
        <taxon>Sordariales</taxon>
        <taxon>Diplogelasinosporaceae</taxon>
        <taxon>Diplogelasinospora</taxon>
    </lineage>
</organism>
<evidence type="ECO:0000313" key="10">
    <source>
        <dbReference type="Proteomes" id="UP001303473"/>
    </source>
</evidence>
<feature type="compositionally biased region" description="Gly residues" evidence="7">
    <location>
        <begin position="449"/>
        <end position="458"/>
    </location>
</feature>
<dbReference type="InterPro" id="IPR017972">
    <property type="entry name" value="Cyt_P450_CS"/>
</dbReference>
<comment type="caution">
    <text evidence="9">The sequence shown here is derived from an EMBL/GenBank/DDBJ whole genome shotgun (WGS) entry which is preliminary data.</text>
</comment>
<evidence type="ECO:0000313" key="9">
    <source>
        <dbReference type="EMBL" id="KAK3945718.1"/>
    </source>
</evidence>
<sequence>MTEALVSPAFTMNMGITNLLLLSTICLCLTIVYTLLPPHKRTLPFRKPYKLPPGPQGHPVLGSLLSWLKARNSGQLVPWLVTQSQYGEMTTLSMGTKTWVLLNTSRVVNEMIAKRASMTHERPYFPIAGGLVSRGNKRLFLQKTEDWREGRRLIHSLMMSPSTSSTHPQIIESSSLGLLKSYLDHPDRWYAHHYRYAVDIMHQIVTGAPLTAPASDLEQLQRVTSSFLTSINSSFAEFFPQLNALPEPLQIWRKHWEDMGTYHYQTFQRWWKSMLINTTPTDRDRPSSSWLRDTVLKDFAGREERAMYLVLLVIVAGADNPRMATNAFVMACLSRPAAIARARAELDSVCSISNRRRLPTLHDLPNCPYTCAVVKEVLRWRNVVPLIPQRVAVEDIEFEGYRFPAGTEFLVNSVAVCGNPQDYDRAAEFRPERWLQTKGKTGKEEEEGSAGGGGGGDGAGVEQDLWQFAFSGGRRMCVGYKLAQKELFIAFARLLYCFDFTPGGEFDDTRLNAFSPGEPFPVKVTVRSTEHERLIRQAT</sequence>
<evidence type="ECO:0000256" key="2">
    <source>
        <dbReference type="ARBA" id="ARBA00022723"/>
    </source>
</evidence>
<evidence type="ECO:0000256" key="8">
    <source>
        <dbReference type="SAM" id="Phobius"/>
    </source>
</evidence>
<evidence type="ECO:0000256" key="4">
    <source>
        <dbReference type="ARBA" id="ARBA00023004"/>
    </source>
</evidence>
<dbReference type="InterPro" id="IPR036396">
    <property type="entry name" value="Cyt_P450_sf"/>
</dbReference>
<dbReference type="PRINTS" id="PR00463">
    <property type="entry name" value="EP450I"/>
</dbReference>
<keyword evidence="4 5" id="KW-0408">Iron</keyword>
<dbReference type="GO" id="GO:0004497">
    <property type="term" value="F:monooxygenase activity"/>
    <property type="evidence" value="ECO:0007669"/>
    <property type="project" value="UniProtKB-KW"/>
</dbReference>
<dbReference type="Pfam" id="PF00067">
    <property type="entry name" value="p450"/>
    <property type="match status" value="1"/>
</dbReference>
<keyword evidence="8" id="KW-1133">Transmembrane helix</keyword>
<keyword evidence="5 6" id="KW-0349">Heme</keyword>
<proteinExistence type="inferred from homology"/>
<feature type="non-terminal residue" evidence="9">
    <location>
        <position position="539"/>
    </location>
</feature>
<keyword evidence="3 6" id="KW-0560">Oxidoreductase</keyword>
<dbReference type="Proteomes" id="UP001303473">
    <property type="component" value="Unassembled WGS sequence"/>
</dbReference>
<keyword evidence="8" id="KW-0472">Membrane</keyword>
<dbReference type="InterPro" id="IPR001128">
    <property type="entry name" value="Cyt_P450"/>
</dbReference>
<comment type="similarity">
    <text evidence="1 6">Belongs to the cytochrome P450 family.</text>
</comment>
<protein>
    <submittedName>
        <fullName evidence="9">Cytochrome P450</fullName>
    </submittedName>
</protein>
<dbReference type="InterPro" id="IPR050364">
    <property type="entry name" value="Cytochrome_P450_fung"/>
</dbReference>
<dbReference type="GO" id="GO:0020037">
    <property type="term" value="F:heme binding"/>
    <property type="evidence" value="ECO:0007669"/>
    <property type="project" value="InterPro"/>
</dbReference>
<keyword evidence="2 5" id="KW-0479">Metal-binding</keyword>
<evidence type="ECO:0000256" key="1">
    <source>
        <dbReference type="ARBA" id="ARBA00010617"/>
    </source>
</evidence>
<keyword evidence="6" id="KW-0503">Monooxygenase</keyword>
<dbReference type="GO" id="GO:0016705">
    <property type="term" value="F:oxidoreductase activity, acting on paired donors, with incorporation or reduction of molecular oxygen"/>
    <property type="evidence" value="ECO:0007669"/>
    <property type="project" value="InterPro"/>
</dbReference>
<reference evidence="10" key="1">
    <citation type="journal article" date="2023" name="Mol. Phylogenet. Evol.">
        <title>Genome-scale phylogeny and comparative genomics of the fungal order Sordariales.</title>
        <authorList>
            <person name="Hensen N."/>
            <person name="Bonometti L."/>
            <person name="Westerberg I."/>
            <person name="Brannstrom I.O."/>
            <person name="Guillou S."/>
            <person name="Cros-Aarteil S."/>
            <person name="Calhoun S."/>
            <person name="Haridas S."/>
            <person name="Kuo A."/>
            <person name="Mondo S."/>
            <person name="Pangilinan J."/>
            <person name="Riley R."/>
            <person name="LaButti K."/>
            <person name="Andreopoulos B."/>
            <person name="Lipzen A."/>
            <person name="Chen C."/>
            <person name="Yan M."/>
            <person name="Daum C."/>
            <person name="Ng V."/>
            <person name="Clum A."/>
            <person name="Steindorff A."/>
            <person name="Ohm R.A."/>
            <person name="Martin F."/>
            <person name="Silar P."/>
            <person name="Natvig D.O."/>
            <person name="Lalanne C."/>
            <person name="Gautier V."/>
            <person name="Ament-Velasquez S.L."/>
            <person name="Kruys A."/>
            <person name="Hutchinson M.I."/>
            <person name="Powell A.J."/>
            <person name="Barry K."/>
            <person name="Miller A.N."/>
            <person name="Grigoriev I.V."/>
            <person name="Debuchy R."/>
            <person name="Gladieux P."/>
            <person name="Hiltunen Thoren M."/>
            <person name="Johannesson H."/>
        </authorList>
    </citation>
    <scope>NUCLEOTIDE SEQUENCE [LARGE SCALE GENOMIC DNA]</scope>
    <source>
        <strain evidence="10">CBS 340.73</strain>
    </source>
</reference>
<dbReference type="PANTHER" id="PTHR46300:SF12">
    <property type="entry name" value="P450, PUTATIVE (EUROFUNG)-RELATED"/>
    <property type="match status" value="1"/>
</dbReference>
<dbReference type="Gene3D" id="1.10.630.10">
    <property type="entry name" value="Cytochrome P450"/>
    <property type="match status" value="1"/>
</dbReference>
<dbReference type="PROSITE" id="PS00086">
    <property type="entry name" value="CYTOCHROME_P450"/>
    <property type="match status" value="1"/>
</dbReference>
<feature type="region of interest" description="Disordered" evidence="7">
    <location>
        <begin position="435"/>
        <end position="458"/>
    </location>
</feature>
<name>A0AAN6NJ26_9PEZI</name>
<dbReference type="InterPro" id="IPR002401">
    <property type="entry name" value="Cyt_P450_E_grp-I"/>
</dbReference>
<accession>A0AAN6NJ26</accession>
<keyword evidence="8" id="KW-0812">Transmembrane</keyword>
<evidence type="ECO:0000256" key="3">
    <source>
        <dbReference type="ARBA" id="ARBA00023002"/>
    </source>
</evidence>
<dbReference type="EMBL" id="MU853754">
    <property type="protein sequence ID" value="KAK3945718.1"/>
    <property type="molecule type" value="Genomic_DNA"/>
</dbReference>
<evidence type="ECO:0000256" key="6">
    <source>
        <dbReference type="RuleBase" id="RU000461"/>
    </source>
</evidence>
<dbReference type="PRINTS" id="PR00385">
    <property type="entry name" value="P450"/>
</dbReference>
<gene>
    <name evidence="9" type="ORF">QBC46DRAFT_277551</name>
</gene>
<comment type="cofactor">
    <cofactor evidence="5">
        <name>heme</name>
        <dbReference type="ChEBI" id="CHEBI:30413"/>
    </cofactor>
</comment>
<feature type="transmembrane region" description="Helical" evidence="8">
    <location>
        <begin position="15"/>
        <end position="36"/>
    </location>
</feature>
<dbReference type="SUPFAM" id="SSF48264">
    <property type="entry name" value="Cytochrome P450"/>
    <property type="match status" value="1"/>
</dbReference>
<evidence type="ECO:0000256" key="7">
    <source>
        <dbReference type="SAM" id="MobiDB-lite"/>
    </source>
</evidence>
<dbReference type="AlphaFoldDB" id="A0AAN6NJ26"/>
<feature type="binding site" description="axial binding residue" evidence="5">
    <location>
        <position position="477"/>
    </location>
    <ligand>
        <name>heme</name>
        <dbReference type="ChEBI" id="CHEBI:30413"/>
    </ligand>
    <ligandPart>
        <name>Fe</name>
        <dbReference type="ChEBI" id="CHEBI:18248"/>
    </ligandPart>
</feature>